<dbReference type="InterPro" id="IPR036590">
    <property type="entry name" value="SRAP-like"/>
</dbReference>
<evidence type="ECO:0000256" key="3">
    <source>
        <dbReference type="ARBA" id="ARBA00022763"/>
    </source>
</evidence>
<dbReference type="EMBL" id="BAAAMY010000014">
    <property type="protein sequence ID" value="GAA1931086.1"/>
    <property type="molecule type" value="Genomic_DNA"/>
</dbReference>
<evidence type="ECO:0000256" key="5">
    <source>
        <dbReference type="ARBA" id="ARBA00023124"/>
    </source>
</evidence>
<dbReference type="RefSeq" id="WP_344009300.1">
    <property type="nucleotide sequence ID" value="NZ_BAAAMY010000014.1"/>
</dbReference>
<keyword evidence="2 8" id="KW-0645">Protease</keyword>
<keyword evidence="5" id="KW-0190">Covalent protein-DNA linkage</keyword>
<dbReference type="Proteomes" id="UP001501612">
    <property type="component" value="Unassembled WGS sequence"/>
</dbReference>
<comment type="similarity">
    <text evidence="1 8">Belongs to the SOS response-associated peptidase family.</text>
</comment>
<keyword evidence="7" id="KW-0456">Lyase</keyword>
<keyword evidence="3" id="KW-0227">DNA damage</keyword>
<reference evidence="11" key="1">
    <citation type="journal article" date="2019" name="Int. J. Syst. Evol. Microbiol.">
        <title>The Global Catalogue of Microorganisms (GCM) 10K type strain sequencing project: providing services to taxonomists for standard genome sequencing and annotation.</title>
        <authorList>
            <consortium name="The Broad Institute Genomics Platform"/>
            <consortium name="The Broad Institute Genome Sequencing Center for Infectious Disease"/>
            <person name="Wu L."/>
            <person name="Ma J."/>
        </authorList>
    </citation>
    <scope>NUCLEOTIDE SEQUENCE [LARGE SCALE GENOMIC DNA]</scope>
    <source>
        <strain evidence="11">JCM 14046</strain>
    </source>
</reference>
<dbReference type="SUPFAM" id="SSF143081">
    <property type="entry name" value="BB1717-like"/>
    <property type="match status" value="1"/>
</dbReference>
<keyword evidence="6" id="KW-0238">DNA-binding</keyword>
<keyword evidence="4 8" id="KW-0378">Hydrolase</keyword>
<gene>
    <name evidence="10" type="ORF">GCM10009737_36340</name>
</gene>
<feature type="compositionally biased region" description="Basic and acidic residues" evidence="9">
    <location>
        <begin position="48"/>
        <end position="60"/>
    </location>
</feature>
<proteinExistence type="inferred from homology"/>
<evidence type="ECO:0000256" key="6">
    <source>
        <dbReference type="ARBA" id="ARBA00023125"/>
    </source>
</evidence>
<feature type="region of interest" description="Disordered" evidence="9">
    <location>
        <begin position="40"/>
        <end position="72"/>
    </location>
</feature>
<dbReference type="InterPro" id="IPR003738">
    <property type="entry name" value="SRAP"/>
</dbReference>
<evidence type="ECO:0000256" key="4">
    <source>
        <dbReference type="ARBA" id="ARBA00022801"/>
    </source>
</evidence>
<evidence type="ECO:0000313" key="10">
    <source>
        <dbReference type="EMBL" id="GAA1931086.1"/>
    </source>
</evidence>
<dbReference type="EC" id="3.4.-.-" evidence="8"/>
<sequence>MCGRYASTRSADDLAEEFEVVEQVLAAPVEPDWNVAPTKSVPAVVVRPPRDRDDDGDHGTGQDGAEPGASGPVRQLRSVTWGLVPFWAKDPSIGSRMINARVETVAEKPAFRQAFAKRRCLLPADGYFEWYPTSQVGRGGKPVKQPFFIRPADGGVLAMAGLYEIWRDPDRADDDPERFRWTCTVITTSAEDSLGRIHDRMPMMVERERWATWLDPTAEADPAVLLVPAAPGALEAHPVSTAVGNVRNNGPSLVEPLPLTEVDDEVAASALPGRRG</sequence>
<evidence type="ECO:0000313" key="11">
    <source>
        <dbReference type="Proteomes" id="UP001501612"/>
    </source>
</evidence>
<evidence type="ECO:0000256" key="2">
    <source>
        <dbReference type="ARBA" id="ARBA00022670"/>
    </source>
</evidence>
<evidence type="ECO:0000256" key="8">
    <source>
        <dbReference type="RuleBase" id="RU364100"/>
    </source>
</evidence>
<evidence type="ECO:0000256" key="7">
    <source>
        <dbReference type="ARBA" id="ARBA00023239"/>
    </source>
</evidence>
<evidence type="ECO:0000256" key="9">
    <source>
        <dbReference type="SAM" id="MobiDB-lite"/>
    </source>
</evidence>
<accession>A0ABP5B5X0</accession>
<comment type="caution">
    <text evidence="10">The sequence shown here is derived from an EMBL/GenBank/DDBJ whole genome shotgun (WGS) entry which is preliminary data.</text>
</comment>
<protein>
    <recommendedName>
        <fullName evidence="8">Abasic site processing protein</fullName>
        <ecNumber evidence="8">3.4.-.-</ecNumber>
    </recommendedName>
</protein>
<evidence type="ECO:0000256" key="1">
    <source>
        <dbReference type="ARBA" id="ARBA00008136"/>
    </source>
</evidence>
<dbReference type="PANTHER" id="PTHR13604">
    <property type="entry name" value="DC12-RELATED"/>
    <property type="match status" value="1"/>
</dbReference>
<dbReference type="Pfam" id="PF02586">
    <property type="entry name" value="SRAP"/>
    <property type="match status" value="1"/>
</dbReference>
<organism evidence="10 11">
    <name type="scientific">Nocardioides lentus</name>
    <dbReference type="NCBI Taxonomy" id="338077"/>
    <lineage>
        <taxon>Bacteria</taxon>
        <taxon>Bacillati</taxon>
        <taxon>Actinomycetota</taxon>
        <taxon>Actinomycetes</taxon>
        <taxon>Propionibacteriales</taxon>
        <taxon>Nocardioidaceae</taxon>
        <taxon>Nocardioides</taxon>
    </lineage>
</organism>
<dbReference type="PANTHER" id="PTHR13604:SF0">
    <property type="entry name" value="ABASIC SITE PROCESSING PROTEIN HMCES"/>
    <property type="match status" value="1"/>
</dbReference>
<name>A0ABP5B5X0_9ACTN</name>
<keyword evidence="11" id="KW-1185">Reference proteome</keyword>
<dbReference type="Gene3D" id="3.90.1680.10">
    <property type="entry name" value="SOS response associated peptidase-like"/>
    <property type="match status" value="1"/>
</dbReference>